<dbReference type="Proteomes" id="UP000747074">
    <property type="component" value="Unassembled WGS sequence"/>
</dbReference>
<name>A0A921I7N0_9BACE</name>
<evidence type="ECO:0000313" key="1">
    <source>
        <dbReference type="EMBL" id="HJG12521.1"/>
    </source>
</evidence>
<comment type="caution">
    <text evidence="1">The sequence shown here is derived from an EMBL/GenBank/DDBJ whole genome shotgun (WGS) entry which is preliminary data.</text>
</comment>
<reference evidence="1" key="2">
    <citation type="submission" date="2021-09" db="EMBL/GenBank/DDBJ databases">
        <authorList>
            <person name="Gilroy R."/>
        </authorList>
    </citation>
    <scope>NUCLEOTIDE SEQUENCE</scope>
    <source>
        <strain evidence="1">CHK154-13316</strain>
    </source>
</reference>
<evidence type="ECO:0000313" key="2">
    <source>
        <dbReference type="Proteomes" id="UP000747074"/>
    </source>
</evidence>
<organism evidence="1 2">
    <name type="scientific">Bacteroides xylanisolvens</name>
    <dbReference type="NCBI Taxonomy" id="371601"/>
    <lineage>
        <taxon>Bacteria</taxon>
        <taxon>Pseudomonadati</taxon>
        <taxon>Bacteroidota</taxon>
        <taxon>Bacteroidia</taxon>
        <taxon>Bacteroidales</taxon>
        <taxon>Bacteroidaceae</taxon>
        <taxon>Bacteroides</taxon>
    </lineage>
</organism>
<reference evidence="1" key="1">
    <citation type="journal article" date="2021" name="PeerJ">
        <title>Extensive microbial diversity within the chicken gut microbiome revealed by metagenomics and culture.</title>
        <authorList>
            <person name="Gilroy R."/>
            <person name="Ravi A."/>
            <person name="Getino M."/>
            <person name="Pursley I."/>
            <person name="Horton D.L."/>
            <person name="Alikhan N.F."/>
            <person name="Baker D."/>
            <person name="Gharbi K."/>
            <person name="Hall N."/>
            <person name="Watson M."/>
            <person name="Adriaenssens E.M."/>
            <person name="Foster-Nyarko E."/>
            <person name="Jarju S."/>
            <person name="Secka A."/>
            <person name="Antonio M."/>
            <person name="Oren A."/>
            <person name="Chaudhuri R.R."/>
            <person name="La Ragione R."/>
            <person name="Hildebrand F."/>
            <person name="Pallen M.J."/>
        </authorList>
    </citation>
    <scope>NUCLEOTIDE SEQUENCE</scope>
    <source>
        <strain evidence="1">CHK154-13316</strain>
    </source>
</reference>
<sequence>MPVKGISKFEHSEFYGDWRGWGGFNKQKYTKEEALKVWREDLFGFDEDIPFVIEDAFVRYRFGRNEDNEPMSCWWIEWQDYGDKSVPVWSIRRQEPWEKEQEEDE</sequence>
<dbReference type="AlphaFoldDB" id="A0A921I7N0"/>
<dbReference type="EMBL" id="DYVL01000136">
    <property type="protein sequence ID" value="HJG12521.1"/>
    <property type="molecule type" value="Genomic_DNA"/>
</dbReference>
<accession>A0A921I7N0</accession>
<gene>
    <name evidence="1" type="ORF">K8V07_11420</name>
</gene>
<proteinExistence type="predicted"/>
<protein>
    <submittedName>
        <fullName evidence="1">Uncharacterized protein</fullName>
    </submittedName>
</protein>